<dbReference type="Gene3D" id="3.55.50.30">
    <property type="match status" value="1"/>
</dbReference>
<dbReference type="Gene3D" id="2.60.120.1440">
    <property type="match status" value="1"/>
</dbReference>
<dbReference type="Pfam" id="PF04773">
    <property type="entry name" value="FecR"/>
    <property type="match status" value="1"/>
</dbReference>
<feature type="domain" description="FecR protein" evidence="2">
    <location>
        <begin position="127"/>
        <end position="213"/>
    </location>
</feature>
<dbReference type="HOGENOM" id="CLU_050192_2_2_10"/>
<proteinExistence type="predicted"/>
<feature type="transmembrane region" description="Helical" evidence="1">
    <location>
        <begin position="85"/>
        <end position="105"/>
    </location>
</feature>
<dbReference type="PANTHER" id="PTHR30273">
    <property type="entry name" value="PERIPLASMIC SIGNAL SENSOR AND SIGMA FACTOR ACTIVATOR FECR-RELATED"/>
    <property type="match status" value="1"/>
</dbReference>
<dbReference type="InterPro" id="IPR032508">
    <property type="entry name" value="FecR_C"/>
</dbReference>
<keyword evidence="1" id="KW-0472">Membrane</keyword>
<name>H1Y7Z2_9SPHI</name>
<protein>
    <submittedName>
        <fullName evidence="4">Anti-FecI sigma factor, FecR</fullName>
    </submittedName>
</protein>
<evidence type="ECO:0000259" key="2">
    <source>
        <dbReference type="Pfam" id="PF04773"/>
    </source>
</evidence>
<evidence type="ECO:0000313" key="4">
    <source>
        <dbReference type="EMBL" id="EHQ30478.1"/>
    </source>
</evidence>
<dbReference type="GO" id="GO:0016989">
    <property type="term" value="F:sigma factor antagonist activity"/>
    <property type="evidence" value="ECO:0007669"/>
    <property type="project" value="TreeGrafter"/>
</dbReference>
<dbReference type="InterPro" id="IPR006860">
    <property type="entry name" value="FecR"/>
</dbReference>
<keyword evidence="5" id="KW-1185">Reference proteome</keyword>
<evidence type="ECO:0000259" key="3">
    <source>
        <dbReference type="Pfam" id="PF16344"/>
    </source>
</evidence>
<dbReference type="eggNOG" id="COG3712">
    <property type="taxonomic scope" value="Bacteria"/>
</dbReference>
<dbReference type="PANTHER" id="PTHR30273:SF2">
    <property type="entry name" value="PROTEIN FECR"/>
    <property type="match status" value="1"/>
</dbReference>
<sequence>MDKNELRIIAQKYLEGTATPEEKQLLDQWYSTAYSGTDEMVELKKAETEADVKQRMFDNLNQQLFVKPEQQQSAKNPAALIKRMAIWIGSVAAVLALAFFGWSAYQNHTQVYLADRQVVLVPLNRVMHLTLPDSSKVWLNAGSVFRYPKKFSGKNRTVELVEGRAFFDIKHQKDHPFIVKAKNLNITVLGTSFDVRSYQKEGKTQVTVVSGKVGITLPNAINHKAIMLLPAEQIVLSNITNQMVKQITHEPKINEWCKSNFVFEQESLGNVFKALEKEYNTRITVADSKLLNEKISIKLNNQHLDTIMQILSFTKHFNYQMANDSTVIIK</sequence>
<accession>H1Y7Z2</accession>
<dbReference type="Proteomes" id="UP000002774">
    <property type="component" value="Chromosome"/>
</dbReference>
<evidence type="ECO:0000313" key="5">
    <source>
        <dbReference type="Proteomes" id="UP000002774"/>
    </source>
</evidence>
<dbReference type="RefSeq" id="WP_008512245.1">
    <property type="nucleotide sequence ID" value="NZ_CM001403.1"/>
</dbReference>
<gene>
    <name evidence="4" type="ORF">Mucpa_6425</name>
</gene>
<dbReference type="PIRSF" id="PIRSF018266">
    <property type="entry name" value="FecR"/>
    <property type="match status" value="1"/>
</dbReference>
<dbReference type="AlphaFoldDB" id="H1Y7Z2"/>
<evidence type="ECO:0000256" key="1">
    <source>
        <dbReference type="SAM" id="Phobius"/>
    </source>
</evidence>
<organism evidence="4 5">
    <name type="scientific">Mucilaginibacter paludis DSM 18603</name>
    <dbReference type="NCBI Taxonomy" id="714943"/>
    <lineage>
        <taxon>Bacteria</taxon>
        <taxon>Pseudomonadati</taxon>
        <taxon>Bacteroidota</taxon>
        <taxon>Sphingobacteriia</taxon>
        <taxon>Sphingobacteriales</taxon>
        <taxon>Sphingobacteriaceae</taxon>
        <taxon>Mucilaginibacter</taxon>
    </lineage>
</organism>
<dbReference type="EMBL" id="CM001403">
    <property type="protein sequence ID" value="EHQ30478.1"/>
    <property type="molecule type" value="Genomic_DNA"/>
</dbReference>
<dbReference type="STRING" id="714943.Mucpa_6425"/>
<dbReference type="Pfam" id="PF16344">
    <property type="entry name" value="FecR_C"/>
    <property type="match status" value="1"/>
</dbReference>
<dbReference type="InterPro" id="IPR012373">
    <property type="entry name" value="Ferrdict_sens_TM"/>
</dbReference>
<reference evidence="4" key="1">
    <citation type="submission" date="2011-09" db="EMBL/GenBank/DDBJ databases">
        <title>The permanent draft genome of Mucilaginibacter paludis DSM 18603.</title>
        <authorList>
            <consortium name="US DOE Joint Genome Institute (JGI-PGF)"/>
            <person name="Lucas S."/>
            <person name="Han J."/>
            <person name="Lapidus A."/>
            <person name="Bruce D."/>
            <person name="Goodwin L."/>
            <person name="Pitluck S."/>
            <person name="Peters L."/>
            <person name="Kyrpides N."/>
            <person name="Mavromatis K."/>
            <person name="Ivanova N."/>
            <person name="Mikhailova N."/>
            <person name="Held B."/>
            <person name="Detter J.C."/>
            <person name="Tapia R."/>
            <person name="Han C."/>
            <person name="Land M."/>
            <person name="Hauser L."/>
            <person name="Markowitz V."/>
            <person name="Cheng J.-F."/>
            <person name="Hugenholtz P."/>
            <person name="Woyke T."/>
            <person name="Wu D."/>
            <person name="Tindall B."/>
            <person name="Brambilla E."/>
            <person name="Klenk H.-P."/>
            <person name="Eisen J.A."/>
        </authorList>
    </citation>
    <scope>NUCLEOTIDE SEQUENCE [LARGE SCALE GENOMIC DNA]</scope>
    <source>
        <strain evidence="4">DSM 18603</strain>
    </source>
</reference>
<dbReference type="OrthoDB" id="645173at2"/>
<feature type="domain" description="Protein FecR C-terminal" evidence="3">
    <location>
        <begin position="261"/>
        <end position="329"/>
    </location>
</feature>
<keyword evidence="1" id="KW-1133">Transmembrane helix</keyword>
<keyword evidence="1" id="KW-0812">Transmembrane</keyword>